<comment type="similarity">
    <text evidence="1">Belongs to the barstar family.</text>
</comment>
<dbReference type="Pfam" id="PF01337">
    <property type="entry name" value="Barstar"/>
    <property type="match status" value="1"/>
</dbReference>
<name>A0A0H5AKC9_9PSED</name>
<proteinExistence type="inferred from homology"/>
<reference evidence="4" key="2">
    <citation type="submission" date="2015-05" db="EMBL/GenBank/DDBJ databases">
        <authorList>
            <person name="Swarnkar M.K."/>
            <person name="Vyas P."/>
            <person name="Rahi P."/>
            <person name="Thakur R."/>
            <person name="Thakur N."/>
            <person name="Singh A.K."/>
            <person name="Gulati A."/>
        </authorList>
    </citation>
    <scope>NUCLEOTIDE SEQUENCE [LARGE SCALE GENOMIC DNA]</scope>
    <source>
        <strain evidence="4">745</strain>
    </source>
</reference>
<reference evidence="3 4" key="1">
    <citation type="journal article" date="2015" name="Genome Announc.">
        <title>Complete Genome Sequence of the Rhizobacterium Pseudomonas trivialis Strain IHBB745 with Multiple Plant Growth-Promoting Activities and Tolerance to Desiccation and Alkalinity.</title>
        <authorList>
            <person name="Gulati A."/>
            <person name="Swarnkar M.K."/>
            <person name="Vyas P."/>
            <person name="Rahi P."/>
            <person name="Thakur R."/>
            <person name="Thakur N."/>
            <person name="Singh A.K."/>
        </authorList>
    </citation>
    <scope>NUCLEOTIDE SEQUENCE [LARGE SCALE GENOMIC DNA]</scope>
    <source>
        <strain evidence="4">745</strain>
    </source>
</reference>
<evidence type="ECO:0000256" key="1">
    <source>
        <dbReference type="ARBA" id="ARBA00006845"/>
    </source>
</evidence>
<dbReference type="CDD" id="cd05140">
    <property type="entry name" value="Barstar_AU1054-like"/>
    <property type="match status" value="1"/>
</dbReference>
<evidence type="ECO:0000259" key="2">
    <source>
        <dbReference type="Pfam" id="PF01337"/>
    </source>
</evidence>
<dbReference type="SUPFAM" id="SSF52038">
    <property type="entry name" value="Barstar-related"/>
    <property type="match status" value="1"/>
</dbReference>
<organism evidence="3 4">
    <name type="scientific">Pseudomonas trivialis</name>
    <dbReference type="NCBI Taxonomy" id="200450"/>
    <lineage>
        <taxon>Bacteria</taxon>
        <taxon>Pseudomonadati</taxon>
        <taxon>Pseudomonadota</taxon>
        <taxon>Gammaproteobacteria</taxon>
        <taxon>Pseudomonadales</taxon>
        <taxon>Pseudomonadaceae</taxon>
        <taxon>Pseudomonas</taxon>
    </lineage>
</organism>
<sequence length="94" mass="10870">MARSAIIKIDLSRINHVDELHSALSNALDFPDWYGKNWDAFWDAITALVEMPLVLEFSGWAAFSSRMPHEAEMLQRCLMDLKNEYPELSPKLLF</sequence>
<dbReference type="AlphaFoldDB" id="A0A0H5AKC9"/>
<dbReference type="Gene3D" id="3.30.370.10">
    <property type="entry name" value="Barstar-like"/>
    <property type="match status" value="1"/>
</dbReference>
<dbReference type="PATRIC" id="fig|200450.3.peg.3986"/>
<accession>A0A0H5AKC9</accession>
<evidence type="ECO:0000313" key="4">
    <source>
        <dbReference type="Proteomes" id="UP000036608"/>
    </source>
</evidence>
<dbReference type="KEGG" id="ptv:AA957_19420"/>
<dbReference type="Proteomes" id="UP000036608">
    <property type="component" value="Chromosome"/>
</dbReference>
<dbReference type="InterPro" id="IPR035905">
    <property type="entry name" value="Barstar-like_sf"/>
</dbReference>
<evidence type="ECO:0000313" key="3">
    <source>
        <dbReference type="EMBL" id="AKS10205.1"/>
    </source>
</evidence>
<gene>
    <name evidence="3" type="ORF">AA957_19420</name>
</gene>
<protein>
    <submittedName>
        <fullName evidence="3">Ribonuclease inhibitor</fullName>
    </submittedName>
</protein>
<dbReference type="InterPro" id="IPR000468">
    <property type="entry name" value="Barstar"/>
</dbReference>
<feature type="domain" description="Barstar (barnase inhibitor)" evidence="2">
    <location>
        <begin position="6"/>
        <end position="85"/>
    </location>
</feature>
<dbReference type="OrthoDB" id="7575400at2"/>
<dbReference type="EMBL" id="CP011507">
    <property type="protein sequence ID" value="AKS10205.1"/>
    <property type="molecule type" value="Genomic_DNA"/>
</dbReference>